<dbReference type="OrthoDB" id="1295045at2759"/>
<dbReference type="GO" id="GO:0005829">
    <property type="term" value="C:cytosol"/>
    <property type="evidence" value="ECO:0007669"/>
    <property type="project" value="UniProtKB-ARBA"/>
</dbReference>
<proteinExistence type="predicted"/>
<protein>
    <recommendedName>
        <fullName evidence="9">Phosphatidylcholine transfer protein</fullName>
    </recommendedName>
    <alternativeName>
        <fullName evidence="11">START domain-containing protein 2</fullName>
    </alternativeName>
    <alternativeName>
        <fullName evidence="10">StAR-related lipid transfer protein 2</fullName>
    </alternativeName>
</protein>
<dbReference type="InParanoid" id="A7S1I0"/>
<evidence type="ECO:0000256" key="6">
    <source>
        <dbReference type="ARBA" id="ARBA00023055"/>
    </source>
</evidence>
<dbReference type="STRING" id="45351.A7S1I0"/>
<name>A7S1I0_NEMVE</name>
<dbReference type="InterPro" id="IPR023393">
    <property type="entry name" value="START-like_dom_sf"/>
</dbReference>
<evidence type="ECO:0000256" key="1">
    <source>
        <dbReference type="ARBA" id="ARBA00004496"/>
    </source>
</evidence>
<evidence type="ECO:0000313" key="14">
    <source>
        <dbReference type="Proteomes" id="UP000001593"/>
    </source>
</evidence>
<dbReference type="AlphaFoldDB" id="A7S1I0"/>
<dbReference type="PANTHER" id="PTHR19308:SF39">
    <property type="entry name" value="PHOSPHATIDYLCHOLINE TRANSFER PROTEIN"/>
    <property type="match status" value="1"/>
</dbReference>
<keyword evidence="7" id="KW-0446">Lipid-binding</keyword>
<dbReference type="GO" id="GO:0008525">
    <property type="term" value="F:phosphatidylcholine transporter activity"/>
    <property type="evidence" value="ECO:0000318"/>
    <property type="project" value="GO_Central"/>
</dbReference>
<comment type="subcellular location">
    <subcellularLocation>
        <location evidence="1">Cytoplasm</location>
    </subcellularLocation>
</comment>
<reference evidence="13 14" key="1">
    <citation type="journal article" date="2007" name="Science">
        <title>Sea anemone genome reveals ancestral eumetazoan gene repertoire and genomic organization.</title>
        <authorList>
            <person name="Putnam N.H."/>
            <person name="Srivastava M."/>
            <person name="Hellsten U."/>
            <person name="Dirks B."/>
            <person name="Chapman J."/>
            <person name="Salamov A."/>
            <person name="Terry A."/>
            <person name="Shapiro H."/>
            <person name="Lindquist E."/>
            <person name="Kapitonov V.V."/>
            <person name="Jurka J."/>
            <person name="Genikhovich G."/>
            <person name="Grigoriev I.V."/>
            <person name="Lucas S.M."/>
            <person name="Steele R.E."/>
            <person name="Finnerty J.R."/>
            <person name="Technau U."/>
            <person name="Martindale M.Q."/>
            <person name="Rokhsar D.S."/>
        </authorList>
    </citation>
    <scope>NUCLEOTIDE SEQUENCE [LARGE SCALE GENOMIC DNA]</scope>
    <source>
        <strain evidence="14">CH2 X CH6</strain>
    </source>
</reference>
<keyword evidence="5" id="KW-0007">Acetylation</keyword>
<evidence type="ECO:0000259" key="12">
    <source>
        <dbReference type="PROSITE" id="PS50848"/>
    </source>
</evidence>
<evidence type="ECO:0000256" key="10">
    <source>
        <dbReference type="ARBA" id="ARBA00077188"/>
    </source>
</evidence>
<dbReference type="EMBL" id="DS469564">
    <property type="protein sequence ID" value="EDO42511.1"/>
    <property type="molecule type" value="Genomic_DNA"/>
</dbReference>
<keyword evidence="2" id="KW-0813">Transport</keyword>
<dbReference type="HOGENOM" id="CLU_042209_1_0_1"/>
<keyword evidence="3" id="KW-0963">Cytoplasm</keyword>
<evidence type="ECO:0000256" key="11">
    <source>
        <dbReference type="ARBA" id="ARBA00079049"/>
    </source>
</evidence>
<accession>A7S1I0</accession>
<dbReference type="InterPro" id="IPR051213">
    <property type="entry name" value="START_lipid_transfer"/>
</dbReference>
<sequence>MFTDDEFLKAANEINNITVDDFEFFTESAGDKVTCKIYRRYKEESGLYDYKILGDLVDVPTDTCKAVYMDLDYRKKWDSYVKALEEFEESGVKGIYWNVNYPFPMSNRDYTYIRELREFDINGIPTTVVIARSHPVASIPAKSGVVRVADYNQTLTFQSDGKQGTKAFMYYFDNPGGMIPTWLINWAAKTGVPSFMTSMRKACLGYEDYKKKLKN</sequence>
<keyword evidence="4" id="KW-0597">Phosphoprotein</keyword>
<organism evidence="13 14">
    <name type="scientific">Nematostella vectensis</name>
    <name type="common">Starlet sea anemone</name>
    <dbReference type="NCBI Taxonomy" id="45351"/>
    <lineage>
        <taxon>Eukaryota</taxon>
        <taxon>Metazoa</taxon>
        <taxon>Cnidaria</taxon>
        <taxon>Anthozoa</taxon>
        <taxon>Hexacorallia</taxon>
        <taxon>Actiniaria</taxon>
        <taxon>Edwardsiidae</taxon>
        <taxon>Nematostella</taxon>
    </lineage>
</organism>
<feature type="domain" description="START" evidence="12">
    <location>
        <begin position="1"/>
        <end position="208"/>
    </location>
</feature>
<dbReference type="Proteomes" id="UP000001593">
    <property type="component" value="Unassembled WGS sequence"/>
</dbReference>
<dbReference type="PROSITE" id="PS50848">
    <property type="entry name" value="START"/>
    <property type="match status" value="1"/>
</dbReference>
<evidence type="ECO:0000256" key="4">
    <source>
        <dbReference type="ARBA" id="ARBA00022553"/>
    </source>
</evidence>
<evidence type="ECO:0000256" key="3">
    <source>
        <dbReference type="ARBA" id="ARBA00022490"/>
    </source>
</evidence>
<evidence type="ECO:0000256" key="5">
    <source>
        <dbReference type="ARBA" id="ARBA00022990"/>
    </source>
</evidence>
<dbReference type="PhylomeDB" id="A7S1I0"/>
<keyword evidence="6" id="KW-0445">Lipid transport</keyword>
<dbReference type="OMA" id="WIINWAA"/>
<dbReference type="Gene3D" id="3.30.530.20">
    <property type="match status" value="1"/>
</dbReference>
<dbReference type="GO" id="GO:0031210">
    <property type="term" value="F:phosphatidylcholine binding"/>
    <property type="evidence" value="ECO:0000318"/>
    <property type="project" value="GO_Central"/>
</dbReference>
<dbReference type="InterPro" id="IPR002913">
    <property type="entry name" value="START_lipid-bd_dom"/>
</dbReference>
<dbReference type="SMART" id="SM00234">
    <property type="entry name" value="START"/>
    <property type="match status" value="1"/>
</dbReference>
<evidence type="ECO:0000256" key="8">
    <source>
        <dbReference type="ARBA" id="ARBA00063535"/>
    </source>
</evidence>
<dbReference type="eggNOG" id="KOG2761">
    <property type="taxonomic scope" value="Eukaryota"/>
</dbReference>
<dbReference type="Pfam" id="PF01852">
    <property type="entry name" value="START"/>
    <property type="match status" value="1"/>
</dbReference>
<dbReference type="KEGG" id="nve:5514371"/>
<evidence type="ECO:0000256" key="9">
    <source>
        <dbReference type="ARBA" id="ARBA00069061"/>
    </source>
</evidence>
<evidence type="ECO:0000256" key="2">
    <source>
        <dbReference type="ARBA" id="ARBA00022448"/>
    </source>
</evidence>
<comment type="subunit">
    <text evidence="8">Interacts with ACOT13/THEM2.</text>
</comment>
<gene>
    <name evidence="13" type="ORF">NEMVEDRAFT_v1g165305</name>
</gene>
<evidence type="ECO:0000256" key="7">
    <source>
        <dbReference type="ARBA" id="ARBA00023121"/>
    </source>
</evidence>
<dbReference type="SUPFAM" id="SSF55961">
    <property type="entry name" value="Bet v1-like"/>
    <property type="match status" value="1"/>
</dbReference>
<keyword evidence="14" id="KW-1185">Reference proteome</keyword>
<dbReference type="PANTHER" id="PTHR19308">
    <property type="entry name" value="PHOSPHATIDYLCHOLINE TRANSFER PROTEIN"/>
    <property type="match status" value="1"/>
</dbReference>
<dbReference type="FunFam" id="3.30.530.20:FF:000017">
    <property type="entry name" value="Phosphatidylcholine transfer protein, putative"/>
    <property type="match status" value="1"/>
</dbReference>
<evidence type="ECO:0000313" key="13">
    <source>
        <dbReference type="EMBL" id="EDO42511.1"/>
    </source>
</evidence>